<proteinExistence type="predicted"/>
<organism evidence="2 3">
    <name type="scientific">Onishia taeanensis</name>
    <dbReference type="NCBI Taxonomy" id="284577"/>
    <lineage>
        <taxon>Bacteria</taxon>
        <taxon>Pseudomonadati</taxon>
        <taxon>Pseudomonadota</taxon>
        <taxon>Gammaproteobacteria</taxon>
        <taxon>Oceanospirillales</taxon>
        <taxon>Halomonadaceae</taxon>
        <taxon>Onishia</taxon>
    </lineage>
</organism>
<dbReference type="Proteomes" id="UP000249700">
    <property type="component" value="Unassembled WGS sequence"/>
</dbReference>
<evidence type="ECO:0000259" key="1">
    <source>
        <dbReference type="Pfam" id="PF13847"/>
    </source>
</evidence>
<evidence type="ECO:0000313" key="3">
    <source>
        <dbReference type="Proteomes" id="UP000249700"/>
    </source>
</evidence>
<evidence type="ECO:0000313" key="2">
    <source>
        <dbReference type="EMBL" id="RAR61565.1"/>
    </source>
</evidence>
<keyword evidence="2" id="KW-0808">Transferase</keyword>
<comment type="caution">
    <text evidence="2">The sequence shown here is derived from an EMBL/GenBank/DDBJ whole genome shotgun (WGS) entry which is preliminary data.</text>
</comment>
<accession>A0A328XRN8</accession>
<dbReference type="AlphaFoldDB" id="A0A328XRN8"/>
<dbReference type="Gene3D" id="3.40.50.150">
    <property type="entry name" value="Vaccinia Virus protein VP39"/>
    <property type="match status" value="1"/>
</dbReference>
<dbReference type="GO" id="GO:0032259">
    <property type="term" value="P:methylation"/>
    <property type="evidence" value="ECO:0007669"/>
    <property type="project" value="UniProtKB-KW"/>
</dbReference>
<dbReference type="CDD" id="cd02440">
    <property type="entry name" value="AdoMet_MTases"/>
    <property type="match status" value="1"/>
</dbReference>
<gene>
    <name evidence="2" type="ORF">BCL93_105166</name>
</gene>
<keyword evidence="2" id="KW-0489">Methyltransferase</keyword>
<dbReference type="EMBL" id="QLSX01000005">
    <property type="protein sequence ID" value="RAR61565.1"/>
    <property type="molecule type" value="Genomic_DNA"/>
</dbReference>
<dbReference type="RefSeq" id="WP_112054907.1">
    <property type="nucleotide sequence ID" value="NZ_QLSX01000005.1"/>
</dbReference>
<dbReference type="InterPro" id="IPR029063">
    <property type="entry name" value="SAM-dependent_MTases_sf"/>
</dbReference>
<dbReference type="InterPro" id="IPR025714">
    <property type="entry name" value="Methyltranfer_dom"/>
</dbReference>
<dbReference type="GO" id="GO:0008168">
    <property type="term" value="F:methyltransferase activity"/>
    <property type="evidence" value="ECO:0007669"/>
    <property type="project" value="UniProtKB-KW"/>
</dbReference>
<dbReference type="Pfam" id="PF13847">
    <property type="entry name" value="Methyltransf_31"/>
    <property type="match status" value="1"/>
</dbReference>
<sequence>MLDEVKEFIQSKRAEYLGDWGDGNASKFEADEHYKWMADFLNGFERILEIGTGDGRATLELVKRGHKVISLDENSVCLDAAQQRLESNGFSVCRLQRETIELAPQQKYSISYSKINHDLSSQIDVYLIESDVLNDPEVVKWLQTITKFDAVICWLMGTNAARAHNEAINISQMPTPFHYRIFVQNEVYEIADKILRSNGILHIVDRGKELAGKNEKDDLIESHRDQASVTNLVVQSAVESREYEDPNNGYDVGMVTNVDDKIVQAAFDKKYLHSIISLQP</sequence>
<feature type="domain" description="Methyltransferase" evidence="1">
    <location>
        <begin position="46"/>
        <end position="217"/>
    </location>
</feature>
<protein>
    <submittedName>
        <fullName evidence="2">Methyltransferase family protein</fullName>
    </submittedName>
</protein>
<name>A0A328XRN8_9GAMM</name>
<dbReference type="SUPFAM" id="SSF53335">
    <property type="entry name" value="S-adenosyl-L-methionine-dependent methyltransferases"/>
    <property type="match status" value="1"/>
</dbReference>
<dbReference type="OrthoDB" id="9760689at2"/>
<reference evidence="2 3" key="1">
    <citation type="submission" date="2018-06" db="EMBL/GenBank/DDBJ databases">
        <title>Comparative analysis of microorganisms from saline springs in Andes Mountain Range, Colombia.</title>
        <authorList>
            <person name="Rubin E."/>
        </authorList>
    </citation>
    <scope>NUCLEOTIDE SEQUENCE [LARGE SCALE GENOMIC DNA]</scope>
    <source>
        <strain evidence="2 3">USBA-857</strain>
    </source>
</reference>